<gene>
    <name evidence="1" type="ORF">EV702DRAFT_728211</name>
</gene>
<dbReference type="AlphaFoldDB" id="A0A9P7A365"/>
<sequence length="205" mass="23357">MTYTQPNQTIVNSGGAGSSGHYVWNANPPPHPSMMLAEMPLYWTLKDGRTAKRVPRLQQITPSQQTLHSITFSANGWHGVRVKDILNRTVVVDCSTDTIFAPHGWRATTLALNWPGYLPNRSSDASRRRFSTHMNGNPMTRQEFAQEIADLIQDLYNCAKDKPVAYGSEDWAFSRNKVRLSDVFILSAHYYRNVWIPELYVINME</sequence>
<proteinExistence type="predicted"/>
<protein>
    <submittedName>
        <fullName evidence="1">Uncharacterized protein</fullName>
    </submittedName>
</protein>
<evidence type="ECO:0000313" key="2">
    <source>
        <dbReference type="Proteomes" id="UP000714275"/>
    </source>
</evidence>
<accession>A0A9P7A365</accession>
<dbReference type="OrthoDB" id="2602575at2759"/>
<organism evidence="1 2">
    <name type="scientific">Suillus placidus</name>
    <dbReference type="NCBI Taxonomy" id="48579"/>
    <lineage>
        <taxon>Eukaryota</taxon>
        <taxon>Fungi</taxon>
        <taxon>Dikarya</taxon>
        <taxon>Basidiomycota</taxon>
        <taxon>Agaricomycotina</taxon>
        <taxon>Agaricomycetes</taxon>
        <taxon>Agaricomycetidae</taxon>
        <taxon>Boletales</taxon>
        <taxon>Suillineae</taxon>
        <taxon>Suillaceae</taxon>
        <taxon>Suillus</taxon>
    </lineage>
</organism>
<reference evidence="1" key="1">
    <citation type="journal article" date="2020" name="New Phytol.">
        <title>Comparative genomics reveals dynamic genome evolution in host specialist ectomycorrhizal fungi.</title>
        <authorList>
            <person name="Lofgren L.A."/>
            <person name="Nguyen N.H."/>
            <person name="Vilgalys R."/>
            <person name="Ruytinx J."/>
            <person name="Liao H.L."/>
            <person name="Branco S."/>
            <person name="Kuo A."/>
            <person name="LaButti K."/>
            <person name="Lipzen A."/>
            <person name="Andreopoulos W."/>
            <person name="Pangilinan J."/>
            <person name="Riley R."/>
            <person name="Hundley H."/>
            <person name="Na H."/>
            <person name="Barry K."/>
            <person name="Grigoriev I.V."/>
            <person name="Stajich J.E."/>
            <person name="Kennedy P.G."/>
        </authorList>
    </citation>
    <scope>NUCLEOTIDE SEQUENCE</scope>
    <source>
        <strain evidence="1">DOB743</strain>
    </source>
</reference>
<keyword evidence="2" id="KW-1185">Reference proteome</keyword>
<evidence type="ECO:0000313" key="1">
    <source>
        <dbReference type="EMBL" id="KAG1780566.1"/>
    </source>
</evidence>
<comment type="caution">
    <text evidence="1">The sequence shown here is derived from an EMBL/GenBank/DDBJ whole genome shotgun (WGS) entry which is preliminary data.</text>
</comment>
<dbReference type="EMBL" id="JABBWD010000008">
    <property type="protein sequence ID" value="KAG1780566.1"/>
    <property type="molecule type" value="Genomic_DNA"/>
</dbReference>
<dbReference type="Proteomes" id="UP000714275">
    <property type="component" value="Unassembled WGS sequence"/>
</dbReference>
<name>A0A9P7A365_9AGAM</name>